<dbReference type="Proteomes" id="UP000199126">
    <property type="component" value="Unassembled WGS sequence"/>
</dbReference>
<dbReference type="InterPro" id="IPR005511">
    <property type="entry name" value="SMP-30"/>
</dbReference>
<dbReference type="Pfam" id="PF08450">
    <property type="entry name" value="SGL"/>
    <property type="match status" value="1"/>
</dbReference>
<comment type="similarity">
    <text evidence="1">Belongs to the SMP-30/CGR1 family.</text>
</comment>
<dbReference type="OrthoDB" id="341532at2157"/>
<keyword evidence="3" id="KW-0479">Metal-binding</keyword>
<feature type="binding site" evidence="3">
    <location>
        <position position="100"/>
    </location>
    <ligand>
        <name>substrate</name>
    </ligand>
</feature>
<dbReference type="PANTHER" id="PTHR10907">
    <property type="entry name" value="REGUCALCIN"/>
    <property type="match status" value="1"/>
</dbReference>
<dbReference type="EMBL" id="FODV01000018">
    <property type="protein sequence ID" value="SEP17079.1"/>
    <property type="molecule type" value="Genomic_DNA"/>
</dbReference>
<evidence type="ECO:0000313" key="5">
    <source>
        <dbReference type="EMBL" id="SEP17079.1"/>
    </source>
</evidence>
<feature type="active site" description="Proton donor/acceptor" evidence="2">
    <location>
        <position position="194"/>
    </location>
</feature>
<feature type="domain" description="SMP-30/Gluconolactonase/LRE-like region" evidence="4">
    <location>
        <begin position="14"/>
        <end position="252"/>
    </location>
</feature>
<feature type="binding site" evidence="3">
    <location>
        <position position="194"/>
    </location>
    <ligand>
        <name>a divalent metal cation</name>
        <dbReference type="ChEBI" id="CHEBI:60240"/>
    </ligand>
</feature>
<protein>
    <submittedName>
        <fullName evidence="5">D-xylonolactonase</fullName>
    </submittedName>
</protein>
<gene>
    <name evidence="5" type="ORF">SAMN04487948_11843</name>
</gene>
<dbReference type="Gene3D" id="2.120.10.30">
    <property type="entry name" value="TolB, C-terminal domain"/>
    <property type="match status" value="1"/>
</dbReference>
<dbReference type="SUPFAM" id="SSF63829">
    <property type="entry name" value="Calcium-dependent phosphotriesterase"/>
    <property type="match status" value="1"/>
</dbReference>
<proteinExistence type="inferred from homology"/>
<feature type="binding site" evidence="3">
    <location>
        <position position="144"/>
    </location>
    <ligand>
        <name>a divalent metal cation</name>
        <dbReference type="ChEBI" id="CHEBI:60240"/>
    </ligand>
</feature>
<sequence>MDIQRIVDTRCTTGENPLWHPDHDALYWCDIPNGVVYRYRPAVEEHSIVYETDDAIGGFTLQDDGSLLLFESRGKVQRWQDGNVQTLIESISQETDSRFNDVIADPRGRVFAGTMPTDDRLGRLYRFDTDGSYEVVFKGLDIPNGMGFTADYETMYVTESEARTIHQFDYDETSGELTNHDEFLTTSDEPGVPDGMTIDTTGDIWSARWDGHALIQYTADGRELDRVEFPAKKVASVTFGGEEYRDMYVTTAGGDNRESEGDGAGALFRLSPDAQGREEFRSRIDV</sequence>
<dbReference type="InterPro" id="IPR013658">
    <property type="entry name" value="SGL"/>
</dbReference>
<evidence type="ECO:0000256" key="2">
    <source>
        <dbReference type="PIRSR" id="PIRSR605511-1"/>
    </source>
</evidence>
<dbReference type="GO" id="GO:0019853">
    <property type="term" value="P:L-ascorbic acid biosynthetic process"/>
    <property type="evidence" value="ECO:0007669"/>
    <property type="project" value="TreeGrafter"/>
</dbReference>
<evidence type="ECO:0000256" key="3">
    <source>
        <dbReference type="PIRSR" id="PIRSR605511-2"/>
    </source>
</evidence>
<dbReference type="PRINTS" id="PR01790">
    <property type="entry name" value="SMP30FAMILY"/>
</dbReference>
<feature type="binding site" evidence="3">
    <location>
        <position position="15"/>
    </location>
    <ligand>
        <name>a divalent metal cation</name>
        <dbReference type="ChEBI" id="CHEBI:60240"/>
    </ligand>
</feature>
<evidence type="ECO:0000256" key="1">
    <source>
        <dbReference type="ARBA" id="ARBA00008853"/>
    </source>
</evidence>
<feature type="binding site" evidence="3">
    <location>
        <position position="98"/>
    </location>
    <ligand>
        <name>substrate</name>
    </ligand>
</feature>
<dbReference type="RefSeq" id="WP_089827259.1">
    <property type="nucleotide sequence ID" value="NZ_FODV01000018.1"/>
</dbReference>
<reference evidence="6" key="1">
    <citation type="submission" date="2016-10" db="EMBL/GenBank/DDBJ databases">
        <authorList>
            <person name="Varghese N."/>
            <person name="Submissions S."/>
        </authorList>
    </citation>
    <scope>NUCLEOTIDE SEQUENCE [LARGE SCALE GENOMIC DNA]</scope>
    <source>
        <strain evidence="6">CGMCC 1.10121</strain>
    </source>
</reference>
<accession>A0A1H8VNU3</accession>
<dbReference type="AlphaFoldDB" id="A0A1H8VNU3"/>
<keyword evidence="3" id="KW-0862">Zinc</keyword>
<dbReference type="GO" id="GO:0005509">
    <property type="term" value="F:calcium ion binding"/>
    <property type="evidence" value="ECO:0007669"/>
    <property type="project" value="TreeGrafter"/>
</dbReference>
<evidence type="ECO:0000313" key="6">
    <source>
        <dbReference type="Proteomes" id="UP000199126"/>
    </source>
</evidence>
<evidence type="ECO:0000259" key="4">
    <source>
        <dbReference type="Pfam" id="PF08450"/>
    </source>
</evidence>
<comment type="cofactor">
    <cofactor evidence="3">
        <name>Zn(2+)</name>
        <dbReference type="ChEBI" id="CHEBI:29105"/>
    </cofactor>
    <text evidence="3">Binds 1 divalent metal cation per subunit.</text>
</comment>
<dbReference type="GO" id="GO:0004341">
    <property type="term" value="F:gluconolactonase activity"/>
    <property type="evidence" value="ECO:0007669"/>
    <property type="project" value="TreeGrafter"/>
</dbReference>
<organism evidence="5 6">
    <name type="scientific">Halogranum amylolyticum</name>
    <dbReference type="NCBI Taxonomy" id="660520"/>
    <lineage>
        <taxon>Archaea</taxon>
        <taxon>Methanobacteriati</taxon>
        <taxon>Methanobacteriota</taxon>
        <taxon>Stenosarchaea group</taxon>
        <taxon>Halobacteria</taxon>
        <taxon>Halobacteriales</taxon>
        <taxon>Haloferacaceae</taxon>
    </lineage>
</organism>
<dbReference type="InterPro" id="IPR011042">
    <property type="entry name" value="6-blade_b-propeller_TolB-like"/>
</dbReference>
<dbReference type="PANTHER" id="PTHR10907:SF47">
    <property type="entry name" value="REGUCALCIN"/>
    <property type="match status" value="1"/>
</dbReference>
<name>A0A1H8VNU3_9EURY</name>
<feature type="binding site" evidence="3">
    <location>
        <position position="118"/>
    </location>
    <ligand>
        <name>substrate</name>
    </ligand>
</feature>
<keyword evidence="6" id="KW-1185">Reference proteome</keyword>